<dbReference type="SUPFAM" id="SSF51735">
    <property type="entry name" value="NAD(P)-binding Rossmann-fold domains"/>
    <property type="match status" value="1"/>
</dbReference>
<dbReference type="GO" id="GO:0004315">
    <property type="term" value="F:3-oxoacyl-[acyl-carrier-protein] synthase activity"/>
    <property type="evidence" value="ECO:0007669"/>
    <property type="project" value="InterPro"/>
</dbReference>
<dbReference type="Pfam" id="PF00668">
    <property type="entry name" value="Condensation"/>
    <property type="match status" value="2"/>
</dbReference>
<feature type="domain" description="Carrier" evidence="10">
    <location>
        <begin position="2004"/>
        <end position="2079"/>
    </location>
</feature>
<dbReference type="SUPFAM" id="SSF56801">
    <property type="entry name" value="Acetyl-CoA synthetase-like"/>
    <property type="match status" value="1"/>
</dbReference>
<dbReference type="Pfam" id="PF00698">
    <property type="entry name" value="Acyl_transf_1"/>
    <property type="match status" value="1"/>
</dbReference>
<evidence type="ECO:0000256" key="2">
    <source>
        <dbReference type="ARBA" id="ARBA00006432"/>
    </source>
</evidence>
<dbReference type="InterPro" id="IPR018201">
    <property type="entry name" value="Ketoacyl_synth_AS"/>
</dbReference>
<keyword evidence="8" id="KW-0443">Lipid metabolism</keyword>
<name>A0A0W0UG61_9GAMM</name>
<evidence type="ECO:0000256" key="3">
    <source>
        <dbReference type="ARBA" id="ARBA00006484"/>
    </source>
</evidence>
<dbReference type="Pfam" id="PF16197">
    <property type="entry name" value="KAsynt_C_assoc"/>
    <property type="match status" value="1"/>
</dbReference>
<dbReference type="Pfam" id="PF00550">
    <property type="entry name" value="PP-binding"/>
    <property type="match status" value="2"/>
</dbReference>
<sequence>MVNELLLQKIYHHAKSNPNKIALKFLEGNFKNSQELTYRQLTEKIDTLATTIFTLNNKEVQQPILLLFESSLDYIVSFLAILHSNNIAVTAYPPRQTRHLQRLLKIVEDSHAKIVLTTAKIKKYCEINHFEFPTAPLICVDELELEKSNLIIPTAAPEDIAFLQYTSGSTGAPKGVVVTQQNIVRNLELSIDYVGMESVNTCVSWLPIFHDMGLIGNTLLPLYAGGTCVFMAPLTFLKKPFFWLQKISEEKCTYTMAPNFSYDLAITSLEQQKSIPELDLSHVNYLINGAEPVKAETIKRVEKVLSAYGLRSGAVRPGYGMAEATLVISVHVDESADSRTLLINKDELALGRAVPDQTGNAIEVVRCGKVASPFTLRIVDPDTNKKLPKRCVGEIWIQGACIAKGYYRNEEKTASIFNAFTANGEGPFLRTGDLAFIDDEGYLIISGRLKDLMIINGRNIYPQDVEKACYTSDSHLIIDGAAAFSIPGEISEECIIVAEVKNHLDAAVYKDILAKIQDNVFQAQDIIPTDIVLIPPKRLLKTSSGKVQRNACKQAYLNEEFSIIARLKQASKDIPKTQTIDFTQSEQDVVSHWLKQWLSINTQIDYNHIDEHRPFSEYGLSSVKLVSMMSELEQYIQQDLDPLMAWEFPNIHALTQRLTNHLQVTSCQPQQTYEPIAVIGMDCRIPCDEQSNLIGIEAFWRFLQTESDSIRPIPQERWDIRQYYDPNPDKKGMMYTTAGSFLADVKRFDAKFFNISPREAEYLDPQQRLALMVTWNALEDAGIVPQQLKDSKTGIYLGISTHDYDALIQKQVPLEELNTYQATGTSFATAAGRIAYFLGTHGPCMAIDTACSSSLVSIHQASRALQDRDCHLAIAGGVNLILSPEGNIIFCKSAMLSPKNRCSTFDAEADGYVRGEGCGIVILKRLADALRDNNKIYAVIHGSSVNQDGASNGLTAPNVGAQIEVMESAIKSANLTPDQITHVEAHGTGTSLGDPIEWEGIRRVYASARKKPLYITSLKTRIGHLEAAAGVAGFIKTVLATQYGQIPGHLHLKQFNPKITQQEGMQVPAQLLPWQEKYRYAGVSSFGFSGTNAHIILGNFNREETATEEKQSRSHYLWVVSARDEETLKHYLQTYCDYSQSLTGCDFAAISQKSLTERTHFSHRAFIVAKNCQDWAQALTTKEWQQGKANEKNKVAWLFTGQGCLEPDVAAVLYHTLPAFAAIIDECCAITEPLLDYKLRDVLLHTPVQVDINHTHFAQPALFVFEYALAKWFLSLGVQPALLLGHSLGEYVAACVAEVMSLREALQLVCLRAQLINTLPDNGAMLAIAASANEVETLLIHFPELTISVKNSAQQTVVSGTKEAIDALQNYCLQQELRCKKIATSHAFHSSLMIPIVDKFYQQAQSIDYKPAKIPIISNVTGVELSHTIDASYWCEHLTKTVEFHKGLQTLAEKNITLVQEIGPKAVLTAQAQDACNFLIVPSIRDPKEPWPSLCESLGILYLKGVDLQWNLLNPLSDVTKYTLPKYPFFGKEYWLPTPKNKPANLSYSWRKNLYKLGWRQLTEKPATGNYQNKELTIISPAISSEAPLLLILRNHYKTINFITPDRFVKPEFLQKINEAEALVYFCNANDDEVETEFNNIGLVTRFLLENTPEKPFVFLNNQPRDAISKTGRASLALLKSIKQEYPVWQVRYLEGDFLNDNPQWVHSLQNTINGHWVLRYENQAYYRRQILPLEPNLLTGNRQVYPENTYLVTGACGGIGQILIETLLELGVKHIVAVGRKKTPAAWSTSIQSFLQKGEAQVHYQQCDVSQSAQVTQLIAEIEHELPPLGVIIHAAGITIDKPWLATSNEEIKAIIAGKALGALHLHLATANHPLKEFICISSISGVLGNQGQAAYAAANAFLDALGEQRKAEGKPSFNLILGPVTKTGLFKNNEEKLTEYLAMQGIEPLDPEIIKLILGAQEKENNIIIAQFNGDINAIEEEGHSAQSTVVESDEENVLESQCVAADILKIVQQILKLTTDELSVSDNWFEAGMDSILAAQVVYKINTKCRGNVVTSKDIFRYSTAEELAQKINSTALSKKTVIAKEIHPNSTPLSLQQQEIWNFLKHCQDYRAYQIPMELAIKGSLDVEEFKNSVKKVGERHDIFQVGFHEVLGQVSQHYHQQAVINLEIGSHYNEKEVSEFLSAPFDLKMPPLIRTKLIKVAEDEYRWLLVFHHLISDGNTVNAFIGEVILDYENQPIESTKQYYQYVNWQWNTIHYQLDTNLRDYWMNSLKGIPLDVPSEYTNHTVENIKKDDRHPERSEGSPLYQEMSHYVRHDLRLWESSLQNIEKKAEVVSSTLPLETLHSAIKPIEQNKLSLSNYLLANLFEILFEQFNREQQGVVVFFSGREDGHFSSVFGDTTNDVIVIARKEDNILKQTKVLQQQLLALMDKQYLRMEMVKDMGYQPPMVSFDFQRSSELDLANTSLKVATVKSGNVQSYLWGDEPRTLSFKVLLGKEALKFSLKYRTDKVSKKNAEALLNRWIAAIEKRSKELRTEDITSISNFYKQDASFLQQNLWQSYQGHPDGLPFYIPICKEVDVNIDIDRLNEAMGICVRKHPALRTYFDDQNVLQLILSKQKEVPPLKIIKTNELYNTIGELLTDPIAINKPPLLKWYLIYHSQSRPVLLIRLHHLICDGISSELFLKELQKAYRHPTAEQPQDETYLECYAASQSDYQAYLEDYNRYWDELRKFSGVQTIKAAKKNYIGGFIYRKISKENSMKIENVCRKNKISKYVFYFYMFSRAIAKTFNNKEVYVSLVKSNRGKLKSDDMIGYYADNIPVVIPVELNVDFASQLQKVQIMILDIIQRFQNPLLLNDIQQGHYIQPEFIFNHYTTLADTPPFYSADYILENIVNQQKQVSLWNYNNPEKLNLMVRSSGKGDLLALIYNHELIELKTADDFLNDILEEITIELRLGNSLGVQGR</sequence>
<dbReference type="PATRIC" id="fig|455.5.peg.1124"/>
<evidence type="ECO:0000256" key="6">
    <source>
        <dbReference type="ARBA" id="ARBA00022679"/>
    </source>
</evidence>
<evidence type="ECO:0000313" key="12">
    <source>
        <dbReference type="EMBL" id="KTD06865.1"/>
    </source>
</evidence>
<dbReference type="Gene3D" id="3.40.50.12780">
    <property type="entry name" value="N-terminal domain of ligase-like"/>
    <property type="match status" value="1"/>
</dbReference>
<keyword evidence="5" id="KW-0597">Phosphoprotein</keyword>
<dbReference type="InterPro" id="IPR001227">
    <property type="entry name" value="Ac_transferase_dom_sf"/>
</dbReference>
<keyword evidence="6" id="KW-0808">Transferase</keyword>
<dbReference type="InterPro" id="IPR014031">
    <property type="entry name" value="Ketoacyl_synth_C"/>
</dbReference>
<dbReference type="PROSITE" id="PS00455">
    <property type="entry name" value="AMP_BINDING"/>
    <property type="match status" value="1"/>
</dbReference>
<dbReference type="PROSITE" id="PS50075">
    <property type="entry name" value="CARRIER"/>
    <property type="match status" value="2"/>
</dbReference>
<protein>
    <submittedName>
        <fullName evidence="12">Polyketide synthase</fullName>
    </submittedName>
</protein>
<proteinExistence type="inferred from homology"/>
<dbReference type="Gene3D" id="3.40.50.720">
    <property type="entry name" value="NAD(P)-binding Rossmann-like Domain"/>
    <property type="match status" value="1"/>
</dbReference>
<dbReference type="SMART" id="SM00823">
    <property type="entry name" value="PKS_PP"/>
    <property type="match status" value="2"/>
</dbReference>
<dbReference type="Pfam" id="PF02801">
    <property type="entry name" value="Ketoacyl-synt_C"/>
    <property type="match status" value="1"/>
</dbReference>
<dbReference type="InterPro" id="IPR036291">
    <property type="entry name" value="NAD(P)-bd_dom_sf"/>
</dbReference>
<dbReference type="Pfam" id="PF00501">
    <property type="entry name" value="AMP-binding"/>
    <property type="match status" value="1"/>
</dbReference>
<dbReference type="UniPathway" id="UPA00094"/>
<dbReference type="Pfam" id="PF00109">
    <property type="entry name" value="ketoacyl-synt"/>
    <property type="match status" value="1"/>
</dbReference>
<evidence type="ECO:0000256" key="5">
    <source>
        <dbReference type="ARBA" id="ARBA00022553"/>
    </source>
</evidence>
<dbReference type="RefSeq" id="WP_058449094.1">
    <property type="nucleotide sequence ID" value="NZ_LNYG01000013.1"/>
</dbReference>
<reference evidence="12 13" key="1">
    <citation type="submission" date="2015-11" db="EMBL/GenBank/DDBJ databases">
        <title>Genomic analysis of 38 Legionella species identifies large and diverse effector repertoires.</title>
        <authorList>
            <person name="Burstein D."/>
            <person name="Amaro F."/>
            <person name="Zusman T."/>
            <person name="Lifshitz Z."/>
            <person name="Cohen O."/>
            <person name="Gilbert J.A."/>
            <person name="Pupko T."/>
            <person name="Shuman H.A."/>
            <person name="Segal G."/>
        </authorList>
    </citation>
    <scope>NUCLEOTIDE SEQUENCE [LARGE SCALE GENOMIC DNA]</scope>
    <source>
        <strain evidence="12 13">JA-26-G1-E2</strain>
    </source>
</reference>
<feature type="domain" description="Ketosynthase family 3 (KS3)" evidence="11">
    <location>
        <begin position="673"/>
        <end position="1099"/>
    </location>
</feature>
<dbReference type="InterPro" id="IPR016039">
    <property type="entry name" value="Thiolase-like"/>
</dbReference>
<dbReference type="InterPro" id="IPR014030">
    <property type="entry name" value="Ketoacyl_synth_N"/>
</dbReference>
<dbReference type="InterPro" id="IPR042099">
    <property type="entry name" value="ANL_N_sf"/>
</dbReference>
<gene>
    <name evidence="12" type="ORF">Ljam_1060</name>
</gene>
<evidence type="ECO:0000259" key="10">
    <source>
        <dbReference type="PROSITE" id="PS50075"/>
    </source>
</evidence>
<dbReference type="InterPro" id="IPR016036">
    <property type="entry name" value="Malonyl_transacylase_ACP-bd"/>
</dbReference>
<dbReference type="PANTHER" id="PTHR43775">
    <property type="entry name" value="FATTY ACID SYNTHASE"/>
    <property type="match status" value="1"/>
</dbReference>
<dbReference type="GO" id="GO:0031177">
    <property type="term" value="F:phosphopantetheine binding"/>
    <property type="evidence" value="ECO:0007669"/>
    <property type="project" value="InterPro"/>
</dbReference>
<dbReference type="InterPro" id="IPR025110">
    <property type="entry name" value="AMP-bd_C"/>
</dbReference>
<dbReference type="Proteomes" id="UP000054715">
    <property type="component" value="Unassembled WGS sequence"/>
</dbReference>
<dbReference type="Pfam" id="PF23024">
    <property type="entry name" value="AMP-dom_DIP2-like"/>
    <property type="match status" value="1"/>
</dbReference>
<dbReference type="InterPro" id="IPR040097">
    <property type="entry name" value="FAAL/FAAC"/>
</dbReference>
<dbReference type="GO" id="GO:0071766">
    <property type="term" value="P:Actinobacterium-type cell wall biogenesis"/>
    <property type="evidence" value="ECO:0007669"/>
    <property type="project" value="UniProtKB-ARBA"/>
</dbReference>
<evidence type="ECO:0000256" key="7">
    <source>
        <dbReference type="ARBA" id="ARBA00022832"/>
    </source>
</evidence>
<keyword evidence="4" id="KW-0596">Phosphopantetheine</keyword>
<dbReference type="InterPro" id="IPR050091">
    <property type="entry name" value="PKS_NRPS_Biosynth_Enz"/>
</dbReference>
<dbReference type="InterPro" id="IPR032821">
    <property type="entry name" value="PKS_assoc"/>
</dbReference>
<dbReference type="Gene3D" id="3.30.70.3290">
    <property type="match status" value="1"/>
</dbReference>
<feature type="domain" description="Carrier" evidence="10">
    <location>
        <begin position="584"/>
        <end position="662"/>
    </location>
</feature>
<dbReference type="SMART" id="SM00822">
    <property type="entry name" value="PKS_KR"/>
    <property type="match status" value="1"/>
</dbReference>
<evidence type="ECO:0000256" key="1">
    <source>
        <dbReference type="ARBA" id="ARBA00005194"/>
    </source>
</evidence>
<dbReference type="InterPro" id="IPR009081">
    <property type="entry name" value="PP-bd_ACP"/>
</dbReference>
<dbReference type="InterPro" id="IPR000873">
    <property type="entry name" value="AMP-dep_synth/lig_dom"/>
</dbReference>
<accession>A0A0W0UG61</accession>
<dbReference type="Gene3D" id="3.40.47.10">
    <property type="match status" value="1"/>
</dbReference>
<organism evidence="12 13">
    <name type="scientific">Legionella jamestowniensis</name>
    <dbReference type="NCBI Taxonomy" id="455"/>
    <lineage>
        <taxon>Bacteria</taxon>
        <taxon>Pseudomonadati</taxon>
        <taxon>Pseudomonadota</taxon>
        <taxon>Gammaproteobacteria</taxon>
        <taxon>Legionellales</taxon>
        <taxon>Legionellaceae</taxon>
        <taxon>Legionella</taxon>
    </lineage>
</organism>
<dbReference type="InterPro" id="IPR036736">
    <property type="entry name" value="ACP-like_sf"/>
</dbReference>
<dbReference type="Pfam" id="PF08659">
    <property type="entry name" value="KR"/>
    <property type="match status" value="1"/>
</dbReference>
<dbReference type="SUPFAM" id="SSF47336">
    <property type="entry name" value="ACP-like"/>
    <property type="match status" value="2"/>
</dbReference>
<dbReference type="SUPFAM" id="SSF53901">
    <property type="entry name" value="Thiolase-like"/>
    <property type="match status" value="1"/>
</dbReference>
<dbReference type="Gene3D" id="3.30.300.30">
    <property type="match status" value="1"/>
</dbReference>
<comment type="pathway">
    <text evidence="1">Lipid metabolism; fatty acid biosynthesis.</text>
</comment>
<dbReference type="InterPro" id="IPR057326">
    <property type="entry name" value="KR_dom"/>
</dbReference>
<dbReference type="InterPro" id="IPR014043">
    <property type="entry name" value="Acyl_transferase_dom"/>
</dbReference>
<dbReference type="SMART" id="SM00827">
    <property type="entry name" value="PKS_AT"/>
    <property type="match status" value="1"/>
</dbReference>
<dbReference type="Gene3D" id="3.30.559.30">
    <property type="entry name" value="Nonribosomal peptide synthetase, condensation domain"/>
    <property type="match status" value="3"/>
</dbReference>
<dbReference type="CDD" id="cd05931">
    <property type="entry name" value="FAAL"/>
    <property type="match status" value="1"/>
</dbReference>
<dbReference type="SUPFAM" id="SSF55048">
    <property type="entry name" value="Probable ACP-binding domain of malonyl-CoA ACP transacylase"/>
    <property type="match status" value="1"/>
</dbReference>
<dbReference type="Gene3D" id="3.40.366.10">
    <property type="entry name" value="Malonyl-Coenzyme A Acyl Carrier Protein, domain 2"/>
    <property type="match status" value="1"/>
</dbReference>
<comment type="similarity">
    <text evidence="3">Belongs to the short-chain dehydrogenases/reductases (SDR) family.</text>
</comment>
<dbReference type="SUPFAM" id="SSF52151">
    <property type="entry name" value="FabD/lysophospholipase-like"/>
    <property type="match status" value="1"/>
</dbReference>
<dbReference type="Gene3D" id="3.30.559.10">
    <property type="entry name" value="Chloramphenicol acetyltransferase-like domain"/>
    <property type="match status" value="2"/>
</dbReference>
<evidence type="ECO:0000256" key="4">
    <source>
        <dbReference type="ARBA" id="ARBA00022450"/>
    </source>
</evidence>
<dbReference type="SMART" id="SM00825">
    <property type="entry name" value="PKS_KS"/>
    <property type="match status" value="1"/>
</dbReference>
<dbReference type="FunFam" id="3.40.50.12780:FF:000013">
    <property type="entry name" value="Long-chain-fatty-acid--AMP ligase FadD32"/>
    <property type="match status" value="1"/>
</dbReference>
<dbReference type="InterPro" id="IPR013968">
    <property type="entry name" value="PKS_KR"/>
</dbReference>
<dbReference type="PANTHER" id="PTHR43775:SF37">
    <property type="entry name" value="SI:DKEY-61P9.11"/>
    <property type="match status" value="1"/>
</dbReference>
<dbReference type="InterPro" id="IPR023213">
    <property type="entry name" value="CAT-like_dom_sf"/>
</dbReference>
<comment type="caution">
    <text evidence="12">The sequence shown here is derived from an EMBL/GenBank/DDBJ whole genome shotgun (WGS) entry which is preliminary data.</text>
</comment>
<dbReference type="InterPro" id="IPR045851">
    <property type="entry name" value="AMP-bd_C_sf"/>
</dbReference>
<dbReference type="Gene3D" id="1.10.1200.10">
    <property type="entry name" value="ACP-like"/>
    <property type="match status" value="2"/>
</dbReference>
<evidence type="ECO:0000313" key="13">
    <source>
        <dbReference type="Proteomes" id="UP000054715"/>
    </source>
</evidence>
<comment type="function">
    <text evidence="9">Involved in production of the polyketide antibiotic thailandamide.</text>
</comment>
<keyword evidence="7" id="KW-0276">Fatty acid metabolism</keyword>
<dbReference type="PROSITE" id="PS00606">
    <property type="entry name" value="KS3_1"/>
    <property type="match status" value="1"/>
</dbReference>
<dbReference type="CDD" id="cd00833">
    <property type="entry name" value="PKS"/>
    <property type="match status" value="1"/>
</dbReference>
<comment type="similarity">
    <text evidence="2">Belongs to the ATP-dependent AMP-binding enzyme family.</text>
</comment>
<dbReference type="InterPro" id="IPR020806">
    <property type="entry name" value="PKS_PP-bd"/>
</dbReference>
<dbReference type="InterPro" id="IPR020841">
    <property type="entry name" value="PKS_Beta-ketoAc_synthase_dom"/>
</dbReference>
<dbReference type="STRING" id="455.Ljam_1060"/>
<evidence type="ECO:0000256" key="8">
    <source>
        <dbReference type="ARBA" id="ARBA00023098"/>
    </source>
</evidence>
<dbReference type="FunFam" id="3.40.47.10:FF:000019">
    <property type="entry name" value="Polyketide synthase type I"/>
    <property type="match status" value="1"/>
</dbReference>
<dbReference type="SUPFAM" id="SSF52777">
    <property type="entry name" value="CoA-dependent acyltransferases"/>
    <property type="match status" value="4"/>
</dbReference>
<dbReference type="InterPro" id="IPR020845">
    <property type="entry name" value="AMP-binding_CS"/>
</dbReference>
<evidence type="ECO:0000259" key="11">
    <source>
        <dbReference type="PROSITE" id="PS52004"/>
    </source>
</evidence>
<dbReference type="InterPro" id="IPR001242">
    <property type="entry name" value="Condensation_dom"/>
</dbReference>
<dbReference type="GO" id="GO:0004312">
    <property type="term" value="F:fatty acid synthase activity"/>
    <property type="evidence" value="ECO:0007669"/>
    <property type="project" value="TreeGrafter"/>
</dbReference>
<dbReference type="GO" id="GO:0006633">
    <property type="term" value="P:fatty acid biosynthetic process"/>
    <property type="evidence" value="ECO:0007669"/>
    <property type="project" value="UniProtKB-UniPathway"/>
</dbReference>
<dbReference type="InterPro" id="IPR016035">
    <property type="entry name" value="Acyl_Trfase/lysoPLipase"/>
</dbReference>
<dbReference type="PROSITE" id="PS52004">
    <property type="entry name" value="KS3_2"/>
    <property type="match status" value="1"/>
</dbReference>
<dbReference type="EMBL" id="LNYG01000013">
    <property type="protein sequence ID" value="KTD06865.1"/>
    <property type="molecule type" value="Genomic_DNA"/>
</dbReference>
<evidence type="ECO:0000256" key="9">
    <source>
        <dbReference type="ARBA" id="ARBA00054155"/>
    </source>
</evidence>